<proteinExistence type="predicted"/>
<evidence type="ECO:0000313" key="1">
    <source>
        <dbReference type="EMBL" id="AXX63002.1"/>
    </source>
</evidence>
<reference evidence="1 2" key="1">
    <citation type="submission" date="2017-03" db="EMBL/GenBank/DDBJ databases">
        <title>Complete Genome Sequence of Vibrio vulnificus FORC_053.</title>
        <authorList>
            <consortium name="Food-borne Pathogen Omics Research Center"/>
            <person name="Chung H.Y."/>
            <person name="Na E.J."/>
            <person name="Song J.S."/>
            <person name="Kim H."/>
            <person name="Lee J.-H."/>
            <person name="Ryu S."/>
            <person name="Choi S.H."/>
        </authorList>
    </citation>
    <scope>NUCLEOTIDE SEQUENCE [LARGE SCALE GENOMIC DNA]</scope>
    <source>
        <strain evidence="1 2">FORC_053</strain>
    </source>
</reference>
<sequence length="179" mass="20653">MHVLLRVSSEFMSHDHSYGVLASRNKKMLESLAFRLSKVCSDDYVVADINGISKQAKYIECISQHDSDLNYSIIKDSDFREKWEGDPELDHKLRTLDKQGCSGLGVKRIPVLTEIERNIIADLFKSADHSLGKQIESIRDVYTIEKGMKKLFLKKKDSQYYFDNSFKHQADNYMGFFLG</sequence>
<dbReference type="EMBL" id="CP019292">
    <property type="protein sequence ID" value="AXX63002.1"/>
    <property type="molecule type" value="Genomic_DNA"/>
</dbReference>
<gene>
    <name evidence="1" type="ORF">FORC53_4663</name>
</gene>
<name>A0AAN1PU37_VIBVL</name>
<evidence type="ECO:0000313" key="2">
    <source>
        <dbReference type="Proteomes" id="UP000263418"/>
    </source>
</evidence>
<protein>
    <submittedName>
        <fullName evidence="1">Uncharacterized protein</fullName>
    </submittedName>
</protein>
<dbReference type="AlphaFoldDB" id="A0AAN1PU37"/>
<organism evidence="1 2">
    <name type="scientific">Vibrio vulnificus</name>
    <dbReference type="NCBI Taxonomy" id="672"/>
    <lineage>
        <taxon>Bacteria</taxon>
        <taxon>Pseudomonadati</taxon>
        <taxon>Pseudomonadota</taxon>
        <taxon>Gammaproteobacteria</taxon>
        <taxon>Vibrionales</taxon>
        <taxon>Vibrionaceae</taxon>
        <taxon>Vibrio</taxon>
    </lineage>
</organism>
<dbReference type="Proteomes" id="UP000263418">
    <property type="component" value="Chromosome 3"/>
</dbReference>
<accession>A0AAN1PU37</accession>